<accession>A0A024ULN0</accession>
<dbReference type="VEuPathDB" id="FungiDB:H310_03158"/>
<evidence type="ECO:0008006" key="2">
    <source>
        <dbReference type="Google" id="ProtNLM"/>
    </source>
</evidence>
<dbReference type="EMBL" id="KI913955">
    <property type="protein sequence ID" value="ETW07085.1"/>
    <property type="molecule type" value="Genomic_DNA"/>
</dbReference>
<reference evidence="1" key="1">
    <citation type="submission" date="2013-12" db="EMBL/GenBank/DDBJ databases">
        <title>The Genome Sequence of Aphanomyces invadans NJM9701.</title>
        <authorList>
            <consortium name="The Broad Institute Genomics Platform"/>
            <person name="Russ C."/>
            <person name="Tyler B."/>
            <person name="van West P."/>
            <person name="Dieguez-Uribeondo J."/>
            <person name="Young S.K."/>
            <person name="Zeng Q."/>
            <person name="Gargeya S."/>
            <person name="Fitzgerald M."/>
            <person name="Abouelleil A."/>
            <person name="Alvarado L."/>
            <person name="Chapman S.B."/>
            <person name="Gainer-Dewar J."/>
            <person name="Goldberg J."/>
            <person name="Griggs A."/>
            <person name="Gujja S."/>
            <person name="Hansen M."/>
            <person name="Howarth C."/>
            <person name="Imamovic A."/>
            <person name="Ireland A."/>
            <person name="Larimer J."/>
            <person name="McCowan C."/>
            <person name="Murphy C."/>
            <person name="Pearson M."/>
            <person name="Poon T.W."/>
            <person name="Priest M."/>
            <person name="Roberts A."/>
            <person name="Saif S."/>
            <person name="Shea T."/>
            <person name="Sykes S."/>
            <person name="Wortman J."/>
            <person name="Nusbaum C."/>
            <person name="Birren B."/>
        </authorList>
    </citation>
    <scope>NUCLEOTIDE SEQUENCE [LARGE SCALE GENOMIC DNA]</scope>
    <source>
        <strain evidence="1">NJM9701</strain>
    </source>
</reference>
<protein>
    <recommendedName>
        <fullName evidence="2">START domain-containing protein</fullName>
    </recommendedName>
</protein>
<name>A0A024ULN0_9STRA</name>
<dbReference type="OrthoDB" id="20035at2759"/>
<dbReference type="AlphaFoldDB" id="A0A024ULN0"/>
<dbReference type="Gene3D" id="3.30.530.20">
    <property type="match status" value="1"/>
</dbReference>
<dbReference type="GeneID" id="20080208"/>
<dbReference type="PANTHER" id="PTHR13510">
    <property type="entry name" value="FYVE-FINGER-CONTAINING RAB5 EFFECTOR PROTEIN RABENOSYN-5-RELATED"/>
    <property type="match status" value="1"/>
</dbReference>
<dbReference type="InterPro" id="IPR023393">
    <property type="entry name" value="START-like_dom_sf"/>
</dbReference>
<proteinExistence type="predicted"/>
<dbReference type="RefSeq" id="XP_008865160.1">
    <property type="nucleotide sequence ID" value="XM_008866938.1"/>
</dbReference>
<gene>
    <name evidence="1" type="ORF">H310_03158</name>
</gene>
<dbReference type="PANTHER" id="PTHR13510:SF44">
    <property type="entry name" value="RABENOSYN-5"/>
    <property type="match status" value="1"/>
</dbReference>
<dbReference type="InterPro" id="IPR052727">
    <property type="entry name" value="Rab4/Rab5_effector"/>
</dbReference>
<evidence type="ECO:0000313" key="1">
    <source>
        <dbReference type="EMBL" id="ETW07085.1"/>
    </source>
</evidence>
<sequence length="437" mass="48966">MAPKLPLPDNFFACPRLTTGEVDMLTVVAARTTKQVIKHACVQAKSRIRWSQYSRHHDRGLDTYIGEDPSAPLGVVSCLIQSQIHATLDDVANIHYCANTTKYKEFIRTFFDDKDGIQLYTLARPTTEQPRRYVGVNWAMSNDSGILSRKRDWCYVEVRTRSFVVIPPALIACLVQSHDDAVIDGKRAWVRSLRSIQLSCCPDLRTAKGFIRAEHYRSGVVYVETDVPGVLDVRQLHQVALNGTLSKLYLGRHIALAVSRRRSRCMVTRVQQVLTTIHLSMALKPNATSFLCTLCNGHFRRSHQFCCHCHKVANFSILVQSFLTGLLCQNLGRQCTRRGTASLDHTNRNGSSVLCMSCAEHSLLRPPTPSIRKVVLHVGTYDSDMIATSEEQAEDCFDTWISSCSGNLTVNKATKLESLPRESVPSVNDVFLVSLRA</sequence>
<organism evidence="1">
    <name type="scientific">Aphanomyces invadans</name>
    <dbReference type="NCBI Taxonomy" id="157072"/>
    <lineage>
        <taxon>Eukaryota</taxon>
        <taxon>Sar</taxon>
        <taxon>Stramenopiles</taxon>
        <taxon>Oomycota</taxon>
        <taxon>Saprolegniomycetes</taxon>
        <taxon>Saprolegniales</taxon>
        <taxon>Verrucalvaceae</taxon>
        <taxon>Aphanomyces</taxon>
    </lineage>
</organism>